<reference evidence="1 2" key="1">
    <citation type="submission" date="2015-09" db="EMBL/GenBank/DDBJ databases">
        <title>Complete genome sequence of a benzo[a]pyrene-degrading bacterium Altererythrobacter epoxidivorans CGMCC 1.7731T.</title>
        <authorList>
            <person name="Li Z."/>
            <person name="Cheng H."/>
            <person name="Huo Y."/>
            <person name="Xu X."/>
        </authorList>
    </citation>
    <scope>NUCLEOTIDE SEQUENCE [LARGE SCALE GENOMIC DNA]</scope>
    <source>
        <strain evidence="1 2">CGMCC 1.7731</strain>
    </source>
</reference>
<dbReference type="Proteomes" id="UP000057938">
    <property type="component" value="Chromosome"/>
</dbReference>
<proteinExistence type="predicted"/>
<dbReference type="KEGG" id="aep:AMC99_02767"/>
<accession>A0A0M4MY73</accession>
<protein>
    <submittedName>
        <fullName evidence="1">Uncharacterized protein</fullName>
    </submittedName>
</protein>
<organism evidence="1 2">
    <name type="scientific">Altererythrobacter epoxidivorans</name>
    <dbReference type="NCBI Taxonomy" id="361183"/>
    <lineage>
        <taxon>Bacteria</taxon>
        <taxon>Pseudomonadati</taxon>
        <taxon>Pseudomonadota</taxon>
        <taxon>Alphaproteobacteria</taxon>
        <taxon>Sphingomonadales</taxon>
        <taxon>Erythrobacteraceae</taxon>
        <taxon>Altererythrobacter</taxon>
    </lineage>
</organism>
<dbReference type="AlphaFoldDB" id="A0A0M4MY73"/>
<name>A0A0M4MY73_9SPHN</name>
<evidence type="ECO:0000313" key="2">
    <source>
        <dbReference type="Proteomes" id="UP000057938"/>
    </source>
</evidence>
<gene>
    <name evidence="1" type="ORF">AMC99_02767</name>
</gene>
<dbReference type="EMBL" id="CP012669">
    <property type="protein sequence ID" value="ALE18038.1"/>
    <property type="molecule type" value="Genomic_DNA"/>
</dbReference>
<evidence type="ECO:0000313" key="1">
    <source>
        <dbReference type="EMBL" id="ALE18038.1"/>
    </source>
</evidence>
<sequence>MYFRGSTLGFAALVAAASHSPAQSQQLSQETQQSYLSLCGLSAKTSITYEFMGDPDFGANDAAPVVAFDPATHPDGALACIPLRSPGTAWPQGGMYIYSDGSVRGKFTNTIAGIRLGVTESTAVIGASAGKQGDSAIYDTIEWSEFNVTSAGGFFGGAEAEGNGARIGRGLQAIRSGGAVYFEFKSENGMPANVWRPFQVDRMAYPARASAKAIWAALNWKR</sequence>
<dbReference type="RefSeq" id="WP_061927351.1">
    <property type="nucleotide sequence ID" value="NZ_CP012669.1"/>
</dbReference>
<dbReference type="PATRIC" id="fig|361183.4.peg.2720"/>
<keyword evidence="2" id="KW-1185">Reference proteome</keyword>